<dbReference type="GO" id="GO:0008270">
    <property type="term" value="F:zinc ion binding"/>
    <property type="evidence" value="ECO:0007669"/>
    <property type="project" value="InterPro"/>
</dbReference>
<dbReference type="OrthoDB" id="8064718at2759"/>
<dbReference type="Proteomes" id="UP000616769">
    <property type="component" value="Unassembled WGS sequence"/>
</dbReference>
<dbReference type="VEuPathDB" id="VectorBase:SSCA008167"/>
<dbReference type="Pfam" id="PF00098">
    <property type="entry name" value="zf-CCHC"/>
    <property type="match status" value="1"/>
</dbReference>
<dbReference type="InterPro" id="IPR001878">
    <property type="entry name" value="Znf_CCHC"/>
</dbReference>
<gene>
    <name evidence="1" type="ORF">QR98_0009710</name>
</gene>
<evidence type="ECO:0000313" key="2">
    <source>
        <dbReference type="Proteomes" id="UP000616769"/>
    </source>
</evidence>
<protein>
    <submittedName>
        <fullName evidence="1">Uncharacterized protein</fullName>
    </submittedName>
</protein>
<dbReference type="PROSITE" id="PS50158">
    <property type="entry name" value="ZF_CCHC"/>
    <property type="match status" value="1"/>
</dbReference>
<dbReference type="EMBL" id="JXLN01002203">
    <property type="protein sequence ID" value="KPM02556.1"/>
    <property type="molecule type" value="Genomic_DNA"/>
</dbReference>
<proteinExistence type="predicted"/>
<comment type="caution">
    <text evidence="1">The sequence shown here is derived from an EMBL/GenBank/DDBJ whole genome shotgun (WGS) entry which is preliminary data.</text>
</comment>
<dbReference type="AlphaFoldDB" id="A0A131ZUU3"/>
<evidence type="ECO:0000313" key="1">
    <source>
        <dbReference type="EMBL" id="KPM02556.1"/>
    </source>
</evidence>
<sequence length="409" mass="47140">MKNKISHSKLRIFVREMDFDQIAAFKNQNLRGIVALCTLKLELESGFADVEGATQSLRDITMQANRNLEMLMGLELDAEEKAGLMVTHLSNRNEASNCITEIRRMIQEKERCRSLPLEEEMSKSSKFRQESYDNLRAFSGNPIDFPRFWAIFSKRVDKTDIDDDDKLKYLIKKMDSRTADLLKVFEGKDYTKAKNYLVGELFCRKAVQNEIMRKLRACSPVINMDDSTNLIRLCEVINSALTVADSIDIPEDFVKEVLKCLKPKLPEYFVISCSMNTHDSTELETLRKEIRKRVLEIHEAGTVDRNENSDKPWILKNGNRDSRLRNSNFSKRNIRCYNCNKRGHVASNCRYPQSIPRQQSPNSVVAMNQIEGSEQKPEIIKDTTSTHETTAQNALEITAKIDGNEYRFL</sequence>
<accession>A0A131ZUU3</accession>
<dbReference type="GO" id="GO:0003676">
    <property type="term" value="F:nucleic acid binding"/>
    <property type="evidence" value="ECO:0007669"/>
    <property type="project" value="InterPro"/>
</dbReference>
<organism evidence="1 2">
    <name type="scientific">Sarcoptes scabiei</name>
    <name type="common">Itch mite</name>
    <name type="synonym">Acarus scabiei</name>
    <dbReference type="NCBI Taxonomy" id="52283"/>
    <lineage>
        <taxon>Eukaryota</taxon>
        <taxon>Metazoa</taxon>
        <taxon>Ecdysozoa</taxon>
        <taxon>Arthropoda</taxon>
        <taxon>Chelicerata</taxon>
        <taxon>Arachnida</taxon>
        <taxon>Acari</taxon>
        <taxon>Acariformes</taxon>
        <taxon>Sarcoptiformes</taxon>
        <taxon>Astigmata</taxon>
        <taxon>Psoroptidia</taxon>
        <taxon>Sarcoptoidea</taxon>
        <taxon>Sarcoptidae</taxon>
        <taxon>Sarcoptinae</taxon>
        <taxon>Sarcoptes</taxon>
    </lineage>
</organism>
<reference evidence="1 2" key="1">
    <citation type="journal article" date="2015" name="Parasit. Vectors">
        <title>Draft genome of the scabies mite.</title>
        <authorList>
            <person name="Rider S.D.Jr."/>
            <person name="Morgan M.S."/>
            <person name="Arlian L.G."/>
        </authorList>
    </citation>
    <scope>NUCLEOTIDE SEQUENCE [LARGE SCALE GENOMIC DNA]</scope>
    <source>
        <strain evidence="1">Arlian Lab</strain>
    </source>
</reference>
<dbReference type="Gene3D" id="4.10.60.10">
    <property type="entry name" value="Zinc finger, CCHC-type"/>
    <property type="match status" value="1"/>
</dbReference>
<dbReference type="InterPro" id="IPR036875">
    <property type="entry name" value="Znf_CCHC_sf"/>
</dbReference>
<dbReference type="SUPFAM" id="SSF57756">
    <property type="entry name" value="Retrovirus zinc finger-like domains"/>
    <property type="match status" value="1"/>
</dbReference>
<name>A0A131ZUU3_SARSC</name>
<dbReference type="SMART" id="SM00343">
    <property type="entry name" value="ZnF_C2HC"/>
    <property type="match status" value="1"/>
</dbReference>